<dbReference type="PANTHER" id="PTHR33930">
    <property type="entry name" value="ALKYL HYDROPEROXIDE REDUCTASE AHPD"/>
    <property type="match status" value="1"/>
</dbReference>
<proteinExistence type="predicted"/>
<name>A0A523BF87_9CREN</name>
<dbReference type="Gene3D" id="1.20.1290.10">
    <property type="entry name" value="AhpD-like"/>
    <property type="match status" value="1"/>
</dbReference>
<dbReference type="AlphaFoldDB" id="A0A523BF87"/>
<dbReference type="Proteomes" id="UP000315399">
    <property type="component" value="Unassembled WGS sequence"/>
</dbReference>
<evidence type="ECO:0000313" key="2">
    <source>
        <dbReference type="EMBL" id="TDA39575.1"/>
    </source>
</evidence>
<sequence length="104" mass="11211">MSSPLKIFESLDPELLKLVNRGADFALSDGVLQRKYKLLIAMAIDATLGAAEGVRSLAMGAMQAGATREEILEALRVAYYICGTSAVYTAARALEQVFQQQGRS</sequence>
<dbReference type="Pfam" id="PF02627">
    <property type="entry name" value="CMD"/>
    <property type="match status" value="1"/>
</dbReference>
<organism evidence="2 3">
    <name type="scientific">Thermoproteota archaeon</name>
    <dbReference type="NCBI Taxonomy" id="2056631"/>
    <lineage>
        <taxon>Archaea</taxon>
        <taxon>Thermoproteota</taxon>
    </lineage>
</organism>
<gene>
    <name evidence="2" type="ORF">DSO08_01920</name>
</gene>
<protein>
    <submittedName>
        <fullName evidence="2">Carboxymuconolactone decarboxylase family protein</fullName>
    </submittedName>
</protein>
<evidence type="ECO:0000259" key="1">
    <source>
        <dbReference type="Pfam" id="PF02627"/>
    </source>
</evidence>
<reference evidence="2 3" key="1">
    <citation type="journal article" date="2019" name="Nat. Microbiol.">
        <title>Expanding anaerobic alkane metabolism in the domain of Archaea.</title>
        <authorList>
            <person name="Wang Y."/>
            <person name="Wegener G."/>
            <person name="Hou J."/>
            <person name="Wang F."/>
            <person name="Xiao X."/>
        </authorList>
    </citation>
    <scope>NUCLEOTIDE SEQUENCE [LARGE SCALE GENOMIC DNA]</scope>
    <source>
        <strain evidence="2">WYZ-LMO10</strain>
    </source>
</reference>
<comment type="caution">
    <text evidence="2">The sequence shown here is derived from an EMBL/GenBank/DDBJ whole genome shotgun (WGS) entry which is preliminary data.</text>
</comment>
<feature type="domain" description="Carboxymuconolactone decarboxylase-like" evidence="1">
    <location>
        <begin position="13"/>
        <end position="95"/>
    </location>
</feature>
<dbReference type="SUPFAM" id="SSF69118">
    <property type="entry name" value="AhpD-like"/>
    <property type="match status" value="1"/>
</dbReference>
<accession>A0A523BF87</accession>
<dbReference type="GO" id="GO:0051920">
    <property type="term" value="F:peroxiredoxin activity"/>
    <property type="evidence" value="ECO:0007669"/>
    <property type="project" value="InterPro"/>
</dbReference>
<evidence type="ECO:0000313" key="3">
    <source>
        <dbReference type="Proteomes" id="UP000315399"/>
    </source>
</evidence>
<dbReference type="PANTHER" id="PTHR33930:SF2">
    <property type="entry name" value="BLR3452 PROTEIN"/>
    <property type="match status" value="1"/>
</dbReference>
<dbReference type="InterPro" id="IPR029032">
    <property type="entry name" value="AhpD-like"/>
</dbReference>
<dbReference type="InterPro" id="IPR003779">
    <property type="entry name" value="CMD-like"/>
</dbReference>
<dbReference type="EMBL" id="QNVH01000010">
    <property type="protein sequence ID" value="TDA39575.1"/>
    <property type="molecule type" value="Genomic_DNA"/>
</dbReference>